<keyword evidence="4" id="KW-1185">Reference proteome</keyword>
<dbReference type="EMBL" id="AMQN01005167">
    <property type="status" value="NOT_ANNOTATED_CDS"/>
    <property type="molecule type" value="Genomic_DNA"/>
</dbReference>
<dbReference type="OMA" id="ISHDLAY"/>
<dbReference type="Pfam" id="PF04991">
    <property type="entry name" value="LicD"/>
    <property type="match status" value="1"/>
</dbReference>
<dbReference type="Proteomes" id="UP000014760">
    <property type="component" value="Unassembled WGS sequence"/>
</dbReference>
<evidence type="ECO:0000313" key="4">
    <source>
        <dbReference type="Proteomes" id="UP000014760"/>
    </source>
</evidence>
<reference evidence="4" key="1">
    <citation type="submission" date="2012-12" db="EMBL/GenBank/DDBJ databases">
        <authorList>
            <person name="Hellsten U."/>
            <person name="Grimwood J."/>
            <person name="Chapman J.A."/>
            <person name="Shapiro H."/>
            <person name="Aerts A."/>
            <person name="Otillar R.P."/>
            <person name="Terry A.Y."/>
            <person name="Boore J.L."/>
            <person name="Simakov O."/>
            <person name="Marletaz F."/>
            <person name="Cho S.-J."/>
            <person name="Edsinger-Gonzales E."/>
            <person name="Havlak P."/>
            <person name="Kuo D.-H."/>
            <person name="Larsson T."/>
            <person name="Lv J."/>
            <person name="Arendt D."/>
            <person name="Savage R."/>
            <person name="Osoegawa K."/>
            <person name="de Jong P."/>
            <person name="Lindberg D.R."/>
            <person name="Seaver E.C."/>
            <person name="Weisblat D.A."/>
            <person name="Putnam N.H."/>
            <person name="Grigoriev I.V."/>
            <person name="Rokhsar D.S."/>
        </authorList>
    </citation>
    <scope>NUCLEOTIDE SEQUENCE</scope>
    <source>
        <strain evidence="4">I ESC-2004</strain>
    </source>
</reference>
<dbReference type="AlphaFoldDB" id="R7V3D8"/>
<protein>
    <recommendedName>
        <fullName evidence="1">LicD/FKTN/FKRP nucleotidyltransferase domain-containing protein</fullName>
    </recommendedName>
</protein>
<organism evidence="2">
    <name type="scientific">Capitella teleta</name>
    <name type="common">Polychaete worm</name>
    <dbReference type="NCBI Taxonomy" id="283909"/>
    <lineage>
        <taxon>Eukaryota</taxon>
        <taxon>Metazoa</taxon>
        <taxon>Spiralia</taxon>
        <taxon>Lophotrochozoa</taxon>
        <taxon>Annelida</taxon>
        <taxon>Polychaeta</taxon>
        <taxon>Sedentaria</taxon>
        <taxon>Scolecida</taxon>
        <taxon>Capitellidae</taxon>
        <taxon>Capitella</taxon>
    </lineage>
</organism>
<dbReference type="GO" id="GO:0009100">
    <property type="term" value="P:glycoprotein metabolic process"/>
    <property type="evidence" value="ECO:0007669"/>
    <property type="project" value="UniProtKB-ARBA"/>
</dbReference>
<accession>R7V3D8</accession>
<feature type="domain" description="LicD/FKTN/FKRP nucleotidyltransferase" evidence="1">
    <location>
        <begin position="156"/>
        <end position="225"/>
    </location>
</feature>
<dbReference type="EMBL" id="KB295285">
    <property type="protein sequence ID" value="ELU13358.1"/>
    <property type="molecule type" value="Genomic_DNA"/>
</dbReference>
<reference evidence="3" key="3">
    <citation type="submission" date="2015-06" db="UniProtKB">
        <authorList>
            <consortium name="EnsemblMetazoa"/>
        </authorList>
    </citation>
    <scope>IDENTIFICATION</scope>
</reference>
<reference evidence="2 4" key="2">
    <citation type="journal article" date="2013" name="Nature">
        <title>Insights into bilaterian evolution from three spiralian genomes.</title>
        <authorList>
            <person name="Simakov O."/>
            <person name="Marletaz F."/>
            <person name="Cho S.J."/>
            <person name="Edsinger-Gonzales E."/>
            <person name="Havlak P."/>
            <person name="Hellsten U."/>
            <person name="Kuo D.H."/>
            <person name="Larsson T."/>
            <person name="Lv J."/>
            <person name="Arendt D."/>
            <person name="Savage R."/>
            <person name="Osoegawa K."/>
            <person name="de Jong P."/>
            <person name="Grimwood J."/>
            <person name="Chapman J.A."/>
            <person name="Shapiro H."/>
            <person name="Aerts A."/>
            <person name="Otillar R.P."/>
            <person name="Terry A.Y."/>
            <person name="Boore J.L."/>
            <person name="Grigoriev I.V."/>
            <person name="Lindberg D.R."/>
            <person name="Seaver E.C."/>
            <person name="Weisblat D.A."/>
            <person name="Putnam N.H."/>
            <person name="Rokhsar D.S."/>
        </authorList>
    </citation>
    <scope>NUCLEOTIDE SEQUENCE</scope>
    <source>
        <strain evidence="2 4">I ESC-2004</strain>
    </source>
</reference>
<name>R7V3D8_CAPTE</name>
<evidence type="ECO:0000259" key="1">
    <source>
        <dbReference type="Pfam" id="PF04991"/>
    </source>
</evidence>
<sequence>MPQLSGSSLFVSVERHAGKCSLATGSYCLKLSQLEFGRYIFRIAVFFGRRMSVRVVCRGIFLLVVLSILGLLCNFNSVEYLNTVNSDDGFLRPIRVPHVSELCRNPDLDKELQGYYGNITIYSHPGLPRLLDAEQRKINTEFLMSIKKLFCDVKATWTLYFGSLLGAYISHDLLAWDDDLDIILDDDDITPVIEMHKNGTLASKYNIGYANVTGLHKLYWTRSEIISPWWWSWPFVDVITFKRTNSEIQLLDREKLHIAPLDKKSVFPLHLRPFGGAWLPVPRDPWTLMKVTYHKEIRKFKCEEPGYDHVREIVREKKRMVDCNSLRGYYPFAYREQNGTTESLKLGDRVIYTWQNDNEPVHTGAQPFDWRWS</sequence>
<evidence type="ECO:0000313" key="2">
    <source>
        <dbReference type="EMBL" id="ELU13358.1"/>
    </source>
</evidence>
<dbReference type="InterPro" id="IPR007074">
    <property type="entry name" value="LicD/FKTN/FKRP_NTP_transf"/>
</dbReference>
<dbReference type="EnsemblMetazoa" id="CapteT186032">
    <property type="protein sequence ID" value="CapteP186032"/>
    <property type="gene ID" value="CapteG186032"/>
</dbReference>
<gene>
    <name evidence="2" type="ORF">CAPTEDRAFT_186032</name>
</gene>
<proteinExistence type="predicted"/>
<evidence type="ECO:0000313" key="3">
    <source>
        <dbReference type="EnsemblMetazoa" id="CapteP186032"/>
    </source>
</evidence>
<dbReference type="HOGENOM" id="CLU_742357_0_0_1"/>
<dbReference type="OrthoDB" id="419198at2759"/>